<accession>A0AAV9HRY2</accession>
<organism evidence="1 2">
    <name type="scientific">Cladorrhinum samala</name>
    <dbReference type="NCBI Taxonomy" id="585594"/>
    <lineage>
        <taxon>Eukaryota</taxon>
        <taxon>Fungi</taxon>
        <taxon>Dikarya</taxon>
        <taxon>Ascomycota</taxon>
        <taxon>Pezizomycotina</taxon>
        <taxon>Sordariomycetes</taxon>
        <taxon>Sordariomycetidae</taxon>
        <taxon>Sordariales</taxon>
        <taxon>Podosporaceae</taxon>
        <taxon>Cladorrhinum</taxon>
    </lineage>
</organism>
<dbReference type="AlphaFoldDB" id="A0AAV9HRY2"/>
<reference evidence="1" key="2">
    <citation type="submission" date="2023-06" db="EMBL/GenBank/DDBJ databases">
        <authorList>
            <consortium name="Lawrence Berkeley National Laboratory"/>
            <person name="Mondo S.J."/>
            <person name="Hensen N."/>
            <person name="Bonometti L."/>
            <person name="Westerberg I."/>
            <person name="Brannstrom I.O."/>
            <person name="Guillou S."/>
            <person name="Cros-Aarteil S."/>
            <person name="Calhoun S."/>
            <person name="Haridas S."/>
            <person name="Kuo A."/>
            <person name="Pangilinan J."/>
            <person name="Riley R."/>
            <person name="Labutti K."/>
            <person name="Andreopoulos B."/>
            <person name="Lipzen A."/>
            <person name="Chen C."/>
            <person name="Yanf M."/>
            <person name="Daum C."/>
            <person name="Ng V."/>
            <person name="Clum A."/>
            <person name="Steindorff A."/>
            <person name="Ohm R."/>
            <person name="Martin F."/>
            <person name="Silar P."/>
            <person name="Natvig D."/>
            <person name="Lalanne C."/>
            <person name="Gautier V."/>
            <person name="Ament-Velasquez S.L."/>
            <person name="Kruys A."/>
            <person name="Hutchinson M.I."/>
            <person name="Powell A.J."/>
            <person name="Barry K."/>
            <person name="Miller A.N."/>
            <person name="Grigoriev I.V."/>
            <person name="Debuchy R."/>
            <person name="Gladieux P."/>
            <person name="Thoren M.H."/>
            <person name="Johannesson H."/>
        </authorList>
    </citation>
    <scope>NUCLEOTIDE SEQUENCE</scope>
    <source>
        <strain evidence="1">PSN324</strain>
    </source>
</reference>
<evidence type="ECO:0000313" key="2">
    <source>
        <dbReference type="Proteomes" id="UP001321749"/>
    </source>
</evidence>
<name>A0AAV9HRY2_9PEZI</name>
<comment type="caution">
    <text evidence="1">The sequence shown here is derived from an EMBL/GenBank/DDBJ whole genome shotgun (WGS) entry which is preliminary data.</text>
</comment>
<dbReference type="Proteomes" id="UP001321749">
    <property type="component" value="Unassembled WGS sequence"/>
</dbReference>
<protein>
    <submittedName>
        <fullName evidence="1">Uncharacterized protein</fullName>
    </submittedName>
</protein>
<reference evidence="1" key="1">
    <citation type="journal article" date="2023" name="Mol. Phylogenet. Evol.">
        <title>Genome-scale phylogeny and comparative genomics of the fungal order Sordariales.</title>
        <authorList>
            <person name="Hensen N."/>
            <person name="Bonometti L."/>
            <person name="Westerberg I."/>
            <person name="Brannstrom I.O."/>
            <person name="Guillou S."/>
            <person name="Cros-Aarteil S."/>
            <person name="Calhoun S."/>
            <person name="Haridas S."/>
            <person name="Kuo A."/>
            <person name="Mondo S."/>
            <person name="Pangilinan J."/>
            <person name="Riley R."/>
            <person name="LaButti K."/>
            <person name="Andreopoulos B."/>
            <person name="Lipzen A."/>
            <person name="Chen C."/>
            <person name="Yan M."/>
            <person name="Daum C."/>
            <person name="Ng V."/>
            <person name="Clum A."/>
            <person name="Steindorff A."/>
            <person name="Ohm R.A."/>
            <person name="Martin F."/>
            <person name="Silar P."/>
            <person name="Natvig D.O."/>
            <person name="Lalanne C."/>
            <person name="Gautier V."/>
            <person name="Ament-Velasquez S.L."/>
            <person name="Kruys A."/>
            <person name="Hutchinson M.I."/>
            <person name="Powell A.J."/>
            <person name="Barry K."/>
            <person name="Miller A.N."/>
            <person name="Grigoriev I.V."/>
            <person name="Debuchy R."/>
            <person name="Gladieux P."/>
            <person name="Hiltunen Thoren M."/>
            <person name="Johannesson H."/>
        </authorList>
    </citation>
    <scope>NUCLEOTIDE SEQUENCE</scope>
    <source>
        <strain evidence="1">PSN324</strain>
    </source>
</reference>
<keyword evidence="2" id="KW-1185">Reference proteome</keyword>
<gene>
    <name evidence="1" type="ORF">QBC42DRAFT_296626</name>
</gene>
<proteinExistence type="predicted"/>
<evidence type="ECO:0000313" key="1">
    <source>
        <dbReference type="EMBL" id="KAK4462765.1"/>
    </source>
</evidence>
<dbReference type="EMBL" id="MU864968">
    <property type="protein sequence ID" value="KAK4462765.1"/>
    <property type="molecule type" value="Genomic_DNA"/>
</dbReference>
<sequence>MTTSTSHVMAVVGKQWLVYTRDIKRVIDGRKKVDDEMGVGFKISKATMGLRFSCHKTRYVGFAAAIYYTYTILVKKREAK</sequence>